<proteinExistence type="predicted"/>
<protein>
    <recommendedName>
        <fullName evidence="4">DUF4175 domain-containing protein</fullName>
    </recommendedName>
</protein>
<dbReference type="EMBL" id="CP102845">
    <property type="protein sequence ID" value="UVF19893.1"/>
    <property type="molecule type" value="Genomic_DNA"/>
</dbReference>
<reference evidence="2" key="1">
    <citation type="submission" date="2022-08" db="EMBL/GenBank/DDBJ databases">
        <title>Microvirga terrae sp. nov., isolated from soil.</title>
        <authorList>
            <person name="Kim K.H."/>
            <person name="Seo Y.L."/>
            <person name="Kim J.M."/>
            <person name="Lee J.K."/>
            <person name="Han D.M."/>
            <person name="Jeon C.O."/>
        </authorList>
    </citation>
    <scope>NUCLEOTIDE SEQUENCE</scope>
    <source>
        <strain evidence="2">R24</strain>
    </source>
</reference>
<keyword evidence="1" id="KW-1133">Transmembrane helix</keyword>
<keyword evidence="3" id="KW-1185">Reference proteome</keyword>
<sequence length="162" mass="16848">MIRWLLLIPFALLIAIGASGTFFLIASIVDPVMAVLTGDTLFVGFWSLVDAVFAAEDPGPIVEGAFLTVGRIVFTLLVLPPLMIAVVSEVLGMRSLLWHALATATLTAAVPFILRGSARIASPAELHVSLVLGLTGAVAGLVYWAIIGGRKTGPAGIDGKIS</sequence>
<evidence type="ECO:0000313" key="2">
    <source>
        <dbReference type="EMBL" id="UVF19893.1"/>
    </source>
</evidence>
<feature type="transmembrane region" description="Helical" evidence="1">
    <location>
        <begin position="126"/>
        <end position="146"/>
    </location>
</feature>
<evidence type="ECO:0000256" key="1">
    <source>
        <dbReference type="SAM" id="Phobius"/>
    </source>
</evidence>
<dbReference type="RefSeq" id="WP_173949092.1">
    <property type="nucleotide sequence ID" value="NZ_CP102845.1"/>
</dbReference>
<feature type="transmembrane region" description="Helical" evidence="1">
    <location>
        <begin position="65"/>
        <end position="84"/>
    </location>
</feature>
<dbReference type="Proteomes" id="UP001017257">
    <property type="component" value="Chromosome"/>
</dbReference>
<keyword evidence="1" id="KW-0472">Membrane</keyword>
<evidence type="ECO:0008006" key="4">
    <source>
        <dbReference type="Google" id="ProtNLM"/>
    </source>
</evidence>
<name>A0ABY5RRL2_9HYPH</name>
<keyword evidence="1" id="KW-0812">Transmembrane</keyword>
<accession>A0ABY5RRL2</accession>
<evidence type="ECO:0000313" key="3">
    <source>
        <dbReference type="Proteomes" id="UP001017257"/>
    </source>
</evidence>
<organism evidence="2 3">
    <name type="scientific">Microvirga terrae</name>
    <dbReference type="NCBI Taxonomy" id="2740529"/>
    <lineage>
        <taxon>Bacteria</taxon>
        <taxon>Pseudomonadati</taxon>
        <taxon>Pseudomonadota</taxon>
        <taxon>Alphaproteobacteria</taxon>
        <taxon>Hyphomicrobiales</taxon>
        <taxon>Methylobacteriaceae</taxon>
        <taxon>Microvirga</taxon>
    </lineage>
</organism>
<gene>
    <name evidence="2" type="ORF">HPT29_001710</name>
</gene>
<feature type="transmembrane region" description="Helical" evidence="1">
    <location>
        <begin position="96"/>
        <end position="114"/>
    </location>
</feature>